<dbReference type="Proteomes" id="UP000436088">
    <property type="component" value="Unassembled WGS sequence"/>
</dbReference>
<sequence>MLLLQVVFFGLNIVTPLISLELLKYPKLCHDYFSLLSHILEVYPETLPQLNSEALAHIMGTLDFGLHHQDLEVVNMCLGALKALAAYNYREICAGKTGLVSAGQGNLQEGIFSRFLRSLLQLLRFEDYSPDLVSAAADALLPLILCEQGLYQKLGNELIERQTNPAIKSRLANALHSLTSSNHLSSGLDRVNYQRFRKNLNSFLIEAGLKKKLPISRILSMIVDILKNLLIENRWGQNSITEDTDCRFGRTRGMNDWFRFLWSLSELQQGRWRHYLWFAMKIEVCSD</sequence>
<keyword evidence="6" id="KW-0653">Protein transport</keyword>
<comment type="similarity">
    <text evidence="3">Belongs to the exportin family.</text>
</comment>
<keyword evidence="4" id="KW-0813">Transport</keyword>
<keyword evidence="9" id="KW-0732">Signal</keyword>
<evidence type="ECO:0000256" key="1">
    <source>
        <dbReference type="ARBA" id="ARBA00004123"/>
    </source>
</evidence>
<dbReference type="InterPro" id="IPR011989">
    <property type="entry name" value="ARM-like"/>
</dbReference>
<dbReference type="GO" id="GO:0005737">
    <property type="term" value="C:cytoplasm"/>
    <property type="evidence" value="ECO:0007669"/>
    <property type="project" value="UniProtKB-SubCell"/>
</dbReference>
<keyword evidence="7" id="KW-0539">Nucleus</keyword>
<organism evidence="10 11">
    <name type="scientific">Hibiscus syriacus</name>
    <name type="common">Rose of Sharon</name>
    <dbReference type="NCBI Taxonomy" id="106335"/>
    <lineage>
        <taxon>Eukaryota</taxon>
        <taxon>Viridiplantae</taxon>
        <taxon>Streptophyta</taxon>
        <taxon>Embryophyta</taxon>
        <taxon>Tracheophyta</taxon>
        <taxon>Spermatophyta</taxon>
        <taxon>Magnoliopsida</taxon>
        <taxon>eudicotyledons</taxon>
        <taxon>Gunneridae</taxon>
        <taxon>Pentapetalae</taxon>
        <taxon>rosids</taxon>
        <taxon>malvids</taxon>
        <taxon>Malvales</taxon>
        <taxon>Malvaceae</taxon>
        <taxon>Malvoideae</taxon>
        <taxon>Hibiscus</taxon>
    </lineage>
</organism>
<evidence type="ECO:0000256" key="2">
    <source>
        <dbReference type="ARBA" id="ARBA00004496"/>
    </source>
</evidence>
<gene>
    <name evidence="10" type="ORF">F3Y22_tig00112402pilonHSYRG00128</name>
</gene>
<comment type="subcellular location">
    <subcellularLocation>
        <location evidence="2">Cytoplasm</location>
    </subcellularLocation>
    <subcellularLocation>
        <location evidence="1">Nucleus</location>
    </subcellularLocation>
</comment>
<evidence type="ECO:0000256" key="6">
    <source>
        <dbReference type="ARBA" id="ARBA00022927"/>
    </source>
</evidence>
<dbReference type="GO" id="GO:0005643">
    <property type="term" value="C:nuclear pore"/>
    <property type="evidence" value="ECO:0007669"/>
    <property type="project" value="TreeGrafter"/>
</dbReference>
<name>A0A6A2XD75_HIBSY</name>
<dbReference type="Gene3D" id="1.25.10.10">
    <property type="entry name" value="Leucine-rich Repeat Variant"/>
    <property type="match status" value="1"/>
</dbReference>
<evidence type="ECO:0000313" key="10">
    <source>
        <dbReference type="EMBL" id="KAE8667510.1"/>
    </source>
</evidence>
<dbReference type="SUPFAM" id="SSF48371">
    <property type="entry name" value="ARM repeat"/>
    <property type="match status" value="1"/>
</dbReference>
<evidence type="ECO:0000256" key="9">
    <source>
        <dbReference type="SAM" id="SignalP"/>
    </source>
</evidence>
<protein>
    <recommendedName>
        <fullName evidence="8">Exportin-4</fullName>
    </recommendedName>
</protein>
<evidence type="ECO:0000256" key="8">
    <source>
        <dbReference type="ARBA" id="ARBA00040444"/>
    </source>
</evidence>
<dbReference type="PANTHER" id="PTHR12596">
    <property type="entry name" value="EXPORTIN 4,7-RELATED"/>
    <property type="match status" value="1"/>
</dbReference>
<reference evidence="10" key="1">
    <citation type="submission" date="2019-09" db="EMBL/GenBank/DDBJ databases">
        <title>Draft genome information of white flower Hibiscus syriacus.</title>
        <authorList>
            <person name="Kim Y.-M."/>
        </authorList>
    </citation>
    <scope>NUCLEOTIDE SEQUENCE [LARGE SCALE GENOMIC DNA]</scope>
    <source>
        <strain evidence="10">YM2019G1</strain>
    </source>
</reference>
<dbReference type="GO" id="GO:0005049">
    <property type="term" value="F:nuclear export signal receptor activity"/>
    <property type="evidence" value="ECO:0007669"/>
    <property type="project" value="InterPro"/>
</dbReference>
<feature type="chain" id="PRO_5025374644" description="Exportin-4" evidence="9">
    <location>
        <begin position="20"/>
        <end position="287"/>
    </location>
</feature>
<evidence type="ECO:0000256" key="7">
    <source>
        <dbReference type="ARBA" id="ARBA00023242"/>
    </source>
</evidence>
<proteinExistence type="inferred from homology"/>
<dbReference type="InterPro" id="IPR016024">
    <property type="entry name" value="ARM-type_fold"/>
</dbReference>
<keyword evidence="11" id="KW-1185">Reference proteome</keyword>
<dbReference type="PANTHER" id="PTHR12596:SF1">
    <property type="entry name" value="EXPORTIN-4"/>
    <property type="match status" value="1"/>
</dbReference>
<dbReference type="EMBL" id="VEPZ02001572">
    <property type="protein sequence ID" value="KAE8667510.1"/>
    <property type="molecule type" value="Genomic_DNA"/>
</dbReference>
<keyword evidence="5" id="KW-0963">Cytoplasm</keyword>
<dbReference type="AlphaFoldDB" id="A0A6A2XD75"/>
<comment type="caution">
    <text evidence="10">The sequence shown here is derived from an EMBL/GenBank/DDBJ whole genome shotgun (WGS) entry which is preliminary data.</text>
</comment>
<accession>A0A6A2XD75</accession>
<dbReference type="InterPro" id="IPR044189">
    <property type="entry name" value="XPO4/7-like"/>
</dbReference>
<evidence type="ECO:0000256" key="4">
    <source>
        <dbReference type="ARBA" id="ARBA00022448"/>
    </source>
</evidence>
<dbReference type="GO" id="GO:0006611">
    <property type="term" value="P:protein export from nucleus"/>
    <property type="evidence" value="ECO:0007669"/>
    <property type="project" value="TreeGrafter"/>
</dbReference>
<evidence type="ECO:0000256" key="5">
    <source>
        <dbReference type="ARBA" id="ARBA00022490"/>
    </source>
</evidence>
<feature type="signal peptide" evidence="9">
    <location>
        <begin position="1"/>
        <end position="19"/>
    </location>
</feature>
<evidence type="ECO:0000313" key="11">
    <source>
        <dbReference type="Proteomes" id="UP000436088"/>
    </source>
</evidence>
<evidence type="ECO:0000256" key="3">
    <source>
        <dbReference type="ARBA" id="ARBA00009466"/>
    </source>
</evidence>